<reference evidence="2 3" key="1">
    <citation type="journal article" date="2021" name="Comput. Struct. Biotechnol. J.">
        <title>De novo genome assembly of the potent medicinal plant Rehmannia glutinosa using nanopore technology.</title>
        <authorList>
            <person name="Ma L."/>
            <person name="Dong C."/>
            <person name="Song C."/>
            <person name="Wang X."/>
            <person name="Zheng X."/>
            <person name="Niu Y."/>
            <person name="Chen S."/>
            <person name="Feng W."/>
        </authorList>
    </citation>
    <scope>NUCLEOTIDE SEQUENCE [LARGE SCALE GENOMIC DNA]</scope>
    <source>
        <strain evidence="2">DH-2019</strain>
    </source>
</reference>
<proteinExistence type="predicted"/>
<dbReference type="Proteomes" id="UP001318860">
    <property type="component" value="Unassembled WGS sequence"/>
</dbReference>
<feature type="compositionally biased region" description="Polar residues" evidence="1">
    <location>
        <begin position="77"/>
        <end position="90"/>
    </location>
</feature>
<evidence type="ECO:0000313" key="3">
    <source>
        <dbReference type="Proteomes" id="UP001318860"/>
    </source>
</evidence>
<evidence type="ECO:0000256" key="1">
    <source>
        <dbReference type="SAM" id="MobiDB-lite"/>
    </source>
</evidence>
<comment type="caution">
    <text evidence="2">The sequence shown here is derived from an EMBL/GenBank/DDBJ whole genome shotgun (WGS) entry which is preliminary data.</text>
</comment>
<keyword evidence="3" id="KW-1185">Reference proteome</keyword>
<gene>
    <name evidence="2" type="ORF">DH2020_045547</name>
</gene>
<protein>
    <submittedName>
        <fullName evidence="2">Uncharacterized protein</fullName>
    </submittedName>
</protein>
<dbReference type="EMBL" id="JABTTQ020003029">
    <property type="protein sequence ID" value="KAK6120713.1"/>
    <property type="molecule type" value="Genomic_DNA"/>
</dbReference>
<feature type="region of interest" description="Disordered" evidence="1">
    <location>
        <begin position="18"/>
        <end position="219"/>
    </location>
</feature>
<name>A0ABR0UDW0_REHGL</name>
<feature type="compositionally biased region" description="Low complexity" evidence="1">
    <location>
        <begin position="21"/>
        <end position="33"/>
    </location>
</feature>
<feature type="compositionally biased region" description="Polar residues" evidence="1">
    <location>
        <begin position="34"/>
        <end position="48"/>
    </location>
</feature>
<organism evidence="2 3">
    <name type="scientific">Rehmannia glutinosa</name>
    <name type="common">Chinese foxglove</name>
    <dbReference type="NCBI Taxonomy" id="99300"/>
    <lineage>
        <taxon>Eukaryota</taxon>
        <taxon>Viridiplantae</taxon>
        <taxon>Streptophyta</taxon>
        <taxon>Embryophyta</taxon>
        <taxon>Tracheophyta</taxon>
        <taxon>Spermatophyta</taxon>
        <taxon>Magnoliopsida</taxon>
        <taxon>eudicotyledons</taxon>
        <taxon>Gunneridae</taxon>
        <taxon>Pentapetalae</taxon>
        <taxon>asterids</taxon>
        <taxon>lamiids</taxon>
        <taxon>Lamiales</taxon>
        <taxon>Orobanchaceae</taxon>
        <taxon>Rehmannieae</taxon>
        <taxon>Rehmannia</taxon>
    </lineage>
</organism>
<evidence type="ECO:0000313" key="2">
    <source>
        <dbReference type="EMBL" id="KAK6120713.1"/>
    </source>
</evidence>
<feature type="compositionally biased region" description="Low complexity" evidence="1">
    <location>
        <begin position="207"/>
        <end position="219"/>
    </location>
</feature>
<accession>A0ABR0UDW0</accession>
<sequence length="219" mass="23304">MARSNKYTSLNLNGIFEKKLNNNTNQPASNNSAKSLASQSKTVISNSRIHGHMLVLSRPAPKPISIPQKPENKDKASSVSSTSPTDQAPSDSEPDLISLRPQGRTGSIPVLNTSPLPSPVSPLPSKSDRFVPPHLRPGFVGREEKPGSELVKAGQGSIKVKPELRVHRPGQFQGPGHNGLETIDGRPKSGGGHEPMRRGRELADLNRPGSSGTRPSSSG</sequence>
<feature type="compositionally biased region" description="Basic and acidic residues" evidence="1">
    <location>
        <begin position="194"/>
        <end position="204"/>
    </location>
</feature>